<accession>F2RAS1</accession>
<evidence type="ECO:0000313" key="3">
    <source>
        <dbReference type="Proteomes" id="UP000006854"/>
    </source>
</evidence>
<dbReference type="PATRIC" id="fig|953739.5.peg.1067"/>
<dbReference type="HOGENOM" id="CLU_116294_0_0_11"/>
<dbReference type="AlphaFoldDB" id="F2RAS1"/>
<dbReference type="KEGG" id="sve:SVEN_5854"/>
<dbReference type="EMBL" id="FR845719">
    <property type="protein sequence ID" value="CCA59140.1"/>
    <property type="molecule type" value="Genomic_DNA"/>
</dbReference>
<proteinExistence type="predicted"/>
<evidence type="ECO:0000313" key="2">
    <source>
        <dbReference type="EMBL" id="CCA59140.1"/>
    </source>
</evidence>
<feature type="region of interest" description="Disordered" evidence="1">
    <location>
        <begin position="106"/>
        <end position="131"/>
    </location>
</feature>
<protein>
    <submittedName>
        <fullName evidence="2">Uncharacterized protein</fullName>
    </submittedName>
</protein>
<dbReference type="eggNOG" id="ENOG502ZT5W">
    <property type="taxonomic scope" value="Bacteria"/>
</dbReference>
<dbReference type="RefSeq" id="WP_015037035.1">
    <property type="nucleotide sequence ID" value="NC_018750.1"/>
</dbReference>
<dbReference type="Proteomes" id="UP000006854">
    <property type="component" value="Chromosome"/>
</dbReference>
<sequence>MLSEALTVLATTSGTAVIQAAGTDAWTGLRERVARLFGRRSERAEQATLERLDRTAAELEGATDDSAGQIQATLQINWRDRLVELLEELDDTQRDEVAEELRQIVAASGARPPASAPTAGDGGLAVGGDMSIRADGGSVAAGVIHGGVTLGPSQPGRSQG</sequence>
<reference evidence="2 3" key="1">
    <citation type="journal article" date="2011" name="BMC Genomics">
        <title>Genome-wide analysis of the role of GlnR in Streptomyces venezuelae provides new insights into global nitrogen regulation in actinomycetes.</title>
        <authorList>
            <person name="Pullan S.T."/>
            <person name="Bibb M.J."/>
            <person name="Merrick M."/>
        </authorList>
    </citation>
    <scope>NUCLEOTIDE SEQUENCE [LARGE SCALE GENOMIC DNA]</scope>
    <source>
        <strain evidence="3">ATCC 10712 / CBS 650.69 / DSM 40230 / JCM 4526 / NBRC 13096 / PD 04745</strain>
    </source>
</reference>
<dbReference type="GeneID" id="51866404"/>
<feature type="compositionally biased region" description="Low complexity" evidence="1">
    <location>
        <begin position="106"/>
        <end position="119"/>
    </location>
</feature>
<gene>
    <name evidence="2" type="ordered locus">SVEN_5854</name>
</gene>
<organism evidence="2 3">
    <name type="scientific">Streptomyces venezuelae (strain ATCC 10712 / CBS 650.69 / DSM 40230 / JCM 4526 / NBRC 13096 / PD 04745)</name>
    <dbReference type="NCBI Taxonomy" id="953739"/>
    <lineage>
        <taxon>Bacteria</taxon>
        <taxon>Bacillati</taxon>
        <taxon>Actinomycetota</taxon>
        <taxon>Actinomycetes</taxon>
        <taxon>Kitasatosporales</taxon>
        <taxon>Streptomycetaceae</taxon>
        <taxon>Streptomyces</taxon>
    </lineage>
</organism>
<evidence type="ECO:0000256" key="1">
    <source>
        <dbReference type="SAM" id="MobiDB-lite"/>
    </source>
</evidence>
<keyword evidence="3" id="KW-1185">Reference proteome</keyword>
<name>F2RAS1_STRVP</name>